<reference evidence="2 3" key="1">
    <citation type="submission" date="2023-03" db="EMBL/GenBank/DDBJ databases">
        <title>Isolation and description of six Streptomyces strains from soil environments, able to metabolize different microbial glucans.</title>
        <authorList>
            <person name="Widen T."/>
            <person name="Larsbrink J."/>
        </authorList>
    </citation>
    <scope>NUCLEOTIDE SEQUENCE [LARGE SCALE GENOMIC DNA]</scope>
    <source>
        <strain evidence="2 3">Mut1</strain>
    </source>
</reference>
<sequence>MRRILTGLALAATVLTTSGAAHGEGVVAPEAGQVVRLSTGGAPVGVLDGDQLFALLIDGEKAAEWVVVPDGDHVRFAVRGTNNVITAPNEEARTQAVVRPDATDKSLWDVRELDEEGGEGAPVTKLESGYYTIKQDGNVLGRSRVEDYSLLPKRVYSRTDNPRATWIIEVTG</sequence>
<dbReference type="Proteomes" id="UP001239522">
    <property type="component" value="Chromosome"/>
</dbReference>
<evidence type="ECO:0000313" key="2">
    <source>
        <dbReference type="EMBL" id="WLQ33988.1"/>
    </source>
</evidence>
<dbReference type="Gene3D" id="2.80.10.50">
    <property type="match status" value="2"/>
</dbReference>
<dbReference type="RefSeq" id="WP_306053829.1">
    <property type="nucleotide sequence ID" value="NZ_CP120997.1"/>
</dbReference>
<dbReference type="EMBL" id="CP120997">
    <property type="protein sequence ID" value="WLQ33988.1"/>
    <property type="molecule type" value="Genomic_DNA"/>
</dbReference>
<accession>A0ABY9HIW5</accession>
<name>A0ABY9HIW5_9ACTN</name>
<protein>
    <submittedName>
        <fullName evidence="2">I66 family serine proteinase inhibitor</fullName>
    </submittedName>
</protein>
<feature type="chain" id="PRO_5047077522" evidence="1">
    <location>
        <begin position="24"/>
        <end position="172"/>
    </location>
</feature>
<feature type="signal peptide" evidence="1">
    <location>
        <begin position="1"/>
        <end position="23"/>
    </location>
</feature>
<keyword evidence="3" id="KW-1185">Reference proteome</keyword>
<evidence type="ECO:0000313" key="3">
    <source>
        <dbReference type="Proteomes" id="UP001239522"/>
    </source>
</evidence>
<keyword evidence="1" id="KW-0732">Signal</keyword>
<organism evidence="2 3">
    <name type="scientific">Streptomyces castrisilvae</name>
    <dbReference type="NCBI Taxonomy" id="3033811"/>
    <lineage>
        <taxon>Bacteria</taxon>
        <taxon>Bacillati</taxon>
        <taxon>Actinomycetota</taxon>
        <taxon>Actinomycetes</taxon>
        <taxon>Kitasatosporales</taxon>
        <taxon>Streptomycetaceae</taxon>
        <taxon>Streptomyces</taxon>
    </lineage>
</organism>
<evidence type="ECO:0000256" key="1">
    <source>
        <dbReference type="SAM" id="SignalP"/>
    </source>
</evidence>
<proteinExistence type="predicted"/>
<gene>
    <name evidence="2" type="ORF">P8A18_11290</name>
</gene>